<keyword evidence="3" id="KW-1185">Reference proteome</keyword>
<sequence>MAVGLRGDSEPPHTTTSASPDLISRSPSATACAPAAHAVAMAELCPLMPCSMAIRAAAMLGRNPGCR</sequence>
<feature type="region of interest" description="Disordered" evidence="1">
    <location>
        <begin position="1"/>
        <end position="27"/>
    </location>
</feature>
<evidence type="ECO:0000256" key="1">
    <source>
        <dbReference type="SAM" id="MobiDB-lite"/>
    </source>
</evidence>
<evidence type="ECO:0000313" key="3">
    <source>
        <dbReference type="Proteomes" id="UP000542210"/>
    </source>
</evidence>
<proteinExistence type="predicted"/>
<reference evidence="2 3" key="1">
    <citation type="submission" date="2020-08" db="EMBL/GenBank/DDBJ databases">
        <title>Sequencing the genomes of 1000 actinobacteria strains.</title>
        <authorList>
            <person name="Klenk H.-P."/>
        </authorList>
    </citation>
    <scope>NUCLEOTIDE SEQUENCE [LARGE SCALE GENOMIC DNA]</scope>
    <source>
        <strain evidence="2 3">DSM 45784</strain>
    </source>
</reference>
<dbReference type="EMBL" id="JACHND010000001">
    <property type="protein sequence ID" value="MBB4703730.1"/>
    <property type="molecule type" value="Genomic_DNA"/>
</dbReference>
<dbReference type="AlphaFoldDB" id="A0A7W7DCX6"/>
<evidence type="ECO:0000313" key="2">
    <source>
        <dbReference type="EMBL" id="MBB4703730.1"/>
    </source>
</evidence>
<comment type="caution">
    <text evidence="2">The sequence shown here is derived from an EMBL/GenBank/DDBJ whole genome shotgun (WGS) entry which is preliminary data.</text>
</comment>
<organism evidence="2 3">
    <name type="scientific">Sphaerisporangium siamense</name>
    <dbReference type="NCBI Taxonomy" id="795645"/>
    <lineage>
        <taxon>Bacteria</taxon>
        <taxon>Bacillati</taxon>
        <taxon>Actinomycetota</taxon>
        <taxon>Actinomycetes</taxon>
        <taxon>Streptosporangiales</taxon>
        <taxon>Streptosporangiaceae</taxon>
        <taxon>Sphaerisporangium</taxon>
    </lineage>
</organism>
<accession>A0A7W7DCX6</accession>
<protein>
    <submittedName>
        <fullName evidence="2">Uncharacterized protein</fullName>
    </submittedName>
</protein>
<gene>
    <name evidence="2" type="ORF">BJ982_005274</name>
</gene>
<dbReference type="Proteomes" id="UP000542210">
    <property type="component" value="Unassembled WGS sequence"/>
</dbReference>
<name>A0A7W7DCX6_9ACTN</name>